<dbReference type="EMBL" id="JBGMDY010000010">
    <property type="protein sequence ID" value="KAL2321152.1"/>
    <property type="molecule type" value="Genomic_DNA"/>
</dbReference>
<proteinExistence type="predicted"/>
<evidence type="ECO:0000313" key="3">
    <source>
        <dbReference type="Proteomes" id="UP001603857"/>
    </source>
</evidence>
<gene>
    <name evidence="2" type="ORF">Fmac_030121</name>
</gene>
<protein>
    <submittedName>
        <fullName evidence="2">Uncharacterized protein</fullName>
    </submittedName>
</protein>
<comment type="caution">
    <text evidence="2">The sequence shown here is derived from an EMBL/GenBank/DDBJ whole genome shotgun (WGS) entry which is preliminary data.</text>
</comment>
<evidence type="ECO:0000256" key="1">
    <source>
        <dbReference type="SAM" id="MobiDB-lite"/>
    </source>
</evidence>
<name>A0ABD1LCA6_9FABA</name>
<evidence type="ECO:0000313" key="2">
    <source>
        <dbReference type="EMBL" id="KAL2321152.1"/>
    </source>
</evidence>
<dbReference type="AlphaFoldDB" id="A0ABD1LCA6"/>
<accession>A0ABD1LCA6</accession>
<feature type="compositionally biased region" description="Basic and acidic residues" evidence="1">
    <location>
        <begin position="31"/>
        <end position="48"/>
    </location>
</feature>
<feature type="compositionally biased region" description="Acidic residues" evidence="1">
    <location>
        <begin position="49"/>
        <end position="116"/>
    </location>
</feature>
<reference evidence="2 3" key="1">
    <citation type="submission" date="2024-08" db="EMBL/GenBank/DDBJ databases">
        <title>Insights into the chromosomal genome structure of Flemingia macrophylla.</title>
        <authorList>
            <person name="Ding Y."/>
            <person name="Zhao Y."/>
            <person name="Bi W."/>
            <person name="Wu M."/>
            <person name="Zhao G."/>
            <person name="Gong Y."/>
            <person name="Li W."/>
            <person name="Zhang P."/>
        </authorList>
    </citation>
    <scope>NUCLEOTIDE SEQUENCE [LARGE SCALE GENOMIC DNA]</scope>
    <source>
        <strain evidence="2">DYQJB</strain>
        <tissue evidence="2">Leaf</tissue>
    </source>
</reference>
<organism evidence="2 3">
    <name type="scientific">Flemingia macrophylla</name>
    <dbReference type="NCBI Taxonomy" id="520843"/>
    <lineage>
        <taxon>Eukaryota</taxon>
        <taxon>Viridiplantae</taxon>
        <taxon>Streptophyta</taxon>
        <taxon>Embryophyta</taxon>
        <taxon>Tracheophyta</taxon>
        <taxon>Spermatophyta</taxon>
        <taxon>Magnoliopsida</taxon>
        <taxon>eudicotyledons</taxon>
        <taxon>Gunneridae</taxon>
        <taxon>Pentapetalae</taxon>
        <taxon>rosids</taxon>
        <taxon>fabids</taxon>
        <taxon>Fabales</taxon>
        <taxon>Fabaceae</taxon>
        <taxon>Papilionoideae</taxon>
        <taxon>50 kb inversion clade</taxon>
        <taxon>NPAAA clade</taxon>
        <taxon>indigoferoid/millettioid clade</taxon>
        <taxon>Phaseoleae</taxon>
        <taxon>Flemingia</taxon>
    </lineage>
</organism>
<sequence>MVIWSEDKGDPNPQAIAKMILGLQYILEDASKEKKGSEDAEEFAKEVDCDAEDSEDVEDAEDCEDDEDGEYEDVDEGLQEEGVDEEEEDVENNEDEQNDEEDEENEEEEGSEDDAD</sequence>
<dbReference type="Proteomes" id="UP001603857">
    <property type="component" value="Unassembled WGS sequence"/>
</dbReference>
<feature type="region of interest" description="Disordered" evidence="1">
    <location>
        <begin position="31"/>
        <end position="116"/>
    </location>
</feature>
<keyword evidence="3" id="KW-1185">Reference proteome</keyword>